<feature type="domain" description="NADH:quinone oxidoreductase/Mrp antiporter transmembrane" evidence="9">
    <location>
        <begin position="132"/>
        <end position="428"/>
    </location>
</feature>
<evidence type="ECO:0000256" key="6">
    <source>
        <dbReference type="ARBA" id="ARBA00023136"/>
    </source>
</evidence>
<dbReference type="AlphaFoldDB" id="A0A1M6NZ71"/>
<evidence type="ECO:0000256" key="4">
    <source>
        <dbReference type="ARBA" id="ARBA00022692"/>
    </source>
</evidence>
<reference evidence="10 11" key="1">
    <citation type="submission" date="2016-11" db="EMBL/GenBank/DDBJ databases">
        <authorList>
            <person name="Jaros S."/>
            <person name="Januszkiewicz K."/>
            <person name="Wedrychowicz H."/>
        </authorList>
    </citation>
    <scope>NUCLEOTIDE SEQUENCE [LARGE SCALE GENOMIC DNA]</scope>
    <source>
        <strain evidence="10 11">DSM 15212</strain>
    </source>
</reference>
<comment type="subcellular location">
    <subcellularLocation>
        <location evidence="1">Cell membrane</location>
        <topology evidence="1">Multi-pass membrane protein</topology>
    </subcellularLocation>
    <subcellularLocation>
        <location evidence="7">Membrane</location>
        <topology evidence="7">Multi-pass membrane protein</topology>
    </subcellularLocation>
</comment>
<dbReference type="GO" id="GO:0005886">
    <property type="term" value="C:plasma membrane"/>
    <property type="evidence" value="ECO:0007669"/>
    <property type="project" value="UniProtKB-SubCell"/>
</dbReference>
<comment type="similarity">
    <text evidence="2">Belongs to the CPA3 antiporters (TC 2.A.63) subunit D family.</text>
</comment>
<evidence type="ECO:0000313" key="11">
    <source>
        <dbReference type="Proteomes" id="UP000184465"/>
    </source>
</evidence>
<evidence type="ECO:0000256" key="1">
    <source>
        <dbReference type="ARBA" id="ARBA00004651"/>
    </source>
</evidence>
<evidence type="ECO:0000256" key="7">
    <source>
        <dbReference type="RuleBase" id="RU000320"/>
    </source>
</evidence>
<feature type="transmembrane region" description="Helical" evidence="8">
    <location>
        <begin position="167"/>
        <end position="192"/>
    </location>
</feature>
<dbReference type="Proteomes" id="UP000184465">
    <property type="component" value="Unassembled WGS sequence"/>
</dbReference>
<evidence type="ECO:0000256" key="2">
    <source>
        <dbReference type="ARBA" id="ARBA00005346"/>
    </source>
</evidence>
<sequence length="493" mass="54184">MDVAKNFPLVIILILFIGAFIMPLLKNKIYNKAFSLMTIGISSVLSLITLVYVNRYGTFLYRVGHWDSPWGIELSIGILEAIMSLLLTSVAFVISWYSVYTIEKEIKDNKVCFYYTLINILVGALLGIVYTNDLFNAFVFIEVSAIAACGIIVVKDKKENIKATLKYLILSSVGSGLVLMGIAFIYSITGNLNMTFINKELSQTFMAYENSILISLGLFTIGLGIKSAMYPLHVWLPDAHSNAPSTSSAMLSALVLKAYVIFYIKILYRMFGEEIISQFPILLFMVLILGSLGMIMGSILAILQKDIKRVIAYSSVAQMGYIFFGIGLGNTIGLVSTFFHILNHAIIKSALFLTVGSMIEKTGQKKLFALKGIGKEMPITLGLFTVSALSMVGIPILPGFISKFNFAIGSIKGGKSIFVVVILISSLLNALYYFPIVINGYFGEENLEGKVFKSKEKTIKELMPILVLIIAALILGASSNKIIEMISNGVEVF</sequence>
<feature type="transmembrane region" description="Helical" evidence="8">
    <location>
        <begin position="462"/>
        <end position="483"/>
    </location>
</feature>
<feature type="transmembrane region" description="Helical" evidence="8">
    <location>
        <begin position="74"/>
        <end position="99"/>
    </location>
</feature>
<dbReference type="InterPro" id="IPR050586">
    <property type="entry name" value="CPA3_Na-H_Antiporter_D"/>
</dbReference>
<evidence type="ECO:0000313" key="10">
    <source>
        <dbReference type="EMBL" id="SHK01019.1"/>
    </source>
</evidence>
<dbReference type="EMBL" id="FRAG01000020">
    <property type="protein sequence ID" value="SHK01019.1"/>
    <property type="molecule type" value="Genomic_DNA"/>
</dbReference>
<dbReference type="PANTHER" id="PTHR42703">
    <property type="entry name" value="NADH DEHYDROGENASE"/>
    <property type="match status" value="1"/>
</dbReference>
<feature type="transmembrane region" description="Helical" evidence="8">
    <location>
        <begin position="212"/>
        <end position="236"/>
    </location>
</feature>
<dbReference type="Pfam" id="PF00361">
    <property type="entry name" value="Proton_antipo_M"/>
    <property type="match status" value="1"/>
</dbReference>
<evidence type="ECO:0000256" key="8">
    <source>
        <dbReference type="SAM" id="Phobius"/>
    </source>
</evidence>
<feature type="transmembrane region" description="Helical" evidence="8">
    <location>
        <begin position="338"/>
        <end position="359"/>
    </location>
</feature>
<feature type="transmembrane region" description="Helical" evidence="8">
    <location>
        <begin position="248"/>
        <end position="268"/>
    </location>
</feature>
<feature type="transmembrane region" description="Helical" evidence="8">
    <location>
        <begin position="280"/>
        <end position="303"/>
    </location>
</feature>
<feature type="transmembrane region" description="Helical" evidence="8">
    <location>
        <begin position="137"/>
        <end position="155"/>
    </location>
</feature>
<proteinExistence type="inferred from homology"/>
<keyword evidence="11" id="KW-1185">Reference proteome</keyword>
<protein>
    <submittedName>
        <fullName evidence="10">Multisubunit sodium/proton antiporter, MrpD subunit</fullName>
    </submittedName>
</protein>
<dbReference type="STRING" id="1121301.SAMN02745912_01947"/>
<feature type="transmembrane region" description="Helical" evidence="8">
    <location>
        <begin position="34"/>
        <end position="54"/>
    </location>
</feature>
<organism evidence="10 11">
    <name type="scientific">Paramaledivibacter caminithermalis (strain DSM 15212 / CIP 107654 / DViRD3)</name>
    <name type="common">Clostridium caminithermale</name>
    <dbReference type="NCBI Taxonomy" id="1121301"/>
    <lineage>
        <taxon>Bacteria</taxon>
        <taxon>Bacillati</taxon>
        <taxon>Bacillota</taxon>
        <taxon>Clostridia</taxon>
        <taxon>Peptostreptococcales</taxon>
        <taxon>Caminicellaceae</taxon>
        <taxon>Paramaledivibacter</taxon>
    </lineage>
</organism>
<keyword evidence="5 8" id="KW-1133">Transmembrane helix</keyword>
<name>A0A1M6NZ71_PARC5</name>
<dbReference type="OrthoDB" id="9807568at2"/>
<dbReference type="InterPro" id="IPR001750">
    <property type="entry name" value="ND/Mrp_TM"/>
</dbReference>
<keyword evidence="3" id="KW-1003">Cell membrane</keyword>
<evidence type="ECO:0000259" key="9">
    <source>
        <dbReference type="Pfam" id="PF00361"/>
    </source>
</evidence>
<gene>
    <name evidence="10" type="ORF">SAMN02745912_01947</name>
</gene>
<feature type="transmembrane region" description="Helical" evidence="8">
    <location>
        <begin position="417"/>
        <end position="442"/>
    </location>
</feature>
<dbReference type="PRINTS" id="PR01434">
    <property type="entry name" value="NADHDHGNASE5"/>
</dbReference>
<dbReference type="RefSeq" id="WP_073149337.1">
    <property type="nucleotide sequence ID" value="NZ_FRAG01000020.1"/>
</dbReference>
<feature type="transmembrane region" description="Helical" evidence="8">
    <location>
        <begin position="310"/>
        <end position="332"/>
    </location>
</feature>
<feature type="transmembrane region" description="Helical" evidence="8">
    <location>
        <begin position="379"/>
        <end position="397"/>
    </location>
</feature>
<keyword evidence="4 7" id="KW-0812">Transmembrane</keyword>
<accession>A0A1M6NZ71</accession>
<feature type="transmembrane region" description="Helical" evidence="8">
    <location>
        <begin position="111"/>
        <end position="131"/>
    </location>
</feature>
<dbReference type="PANTHER" id="PTHR42703:SF1">
    <property type="entry name" value="NA(+)_H(+) ANTIPORTER SUBUNIT D1"/>
    <property type="match status" value="1"/>
</dbReference>
<evidence type="ECO:0000256" key="5">
    <source>
        <dbReference type="ARBA" id="ARBA00022989"/>
    </source>
</evidence>
<evidence type="ECO:0000256" key="3">
    <source>
        <dbReference type="ARBA" id="ARBA00022475"/>
    </source>
</evidence>
<keyword evidence="6 8" id="KW-0472">Membrane</keyword>
<feature type="transmembrane region" description="Helical" evidence="8">
    <location>
        <begin position="6"/>
        <end position="25"/>
    </location>
</feature>